<protein>
    <submittedName>
        <fullName evidence="1">Uncharacterized protein</fullName>
    </submittedName>
</protein>
<dbReference type="Proteomes" id="UP000092876">
    <property type="component" value="Unassembled WGS sequence"/>
</dbReference>
<reference evidence="2" key="1">
    <citation type="submission" date="2016-06" db="EMBL/GenBank/DDBJ databases">
        <authorList>
            <person name="Rodrigo-Torres Lidia"/>
            <person name="Arahal R.David."/>
        </authorList>
    </citation>
    <scope>NUCLEOTIDE SEQUENCE [LARGE SCALE GENOMIC DNA]</scope>
    <source>
        <strain evidence="2">CECT 7223</strain>
    </source>
</reference>
<gene>
    <name evidence="1" type="ORF">VAT7223_02083</name>
</gene>
<accession>A0A1C3ISD8</accession>
<evidence type="ECO:0000313" key="1">
    <source>
        <dbReference type="EMBL" id="SBS64237.1"/>
    </source>
</evidence>
<sequence length="33" mass="3803">MAKALLCKVDIMDSHQLDECVCFELRFETENNG</sequence>
<proteinExistence type="predicted"/>
<dbReference type="AlphaFoldDB" id="A0A1C3ISD8"/>
<evidence type="ECO:0000313" key="2">
    <source>
        <dbReference type="Proteomes" id="UP000092876"/>
    </source>
</evidence>
<organism evidence="1 2">
    <name type="scientific">Vibrio atlanticus</name>
    <dbReference type="NCBI Taxonomy" id="693153"/>
    <lineage>
        <taxon>Bacteria</taxon>
        <taxon>Pseudomonadati</taxon>
        <taxon>Pseudomonadota</taxon>
        <taxon>Gammaproteobacteria</taxon>
        <taxon>Vibrionales</taxon>
        <taxon>Vibrionaceae</taxon>
        <taxon>Vibrio</taxon>
    </lineage>
</organism>
<name>A0A1C3ISD8_9VIBR</name>
<dbReference type="EMBL" id="FLQP01000027">
    <property type="protein sequence ID" value="SBS64237.1"/>
    <property type="molecule type" value="Genomic_DNA"/>
</dbReference>